<organism evidence="2 3">
    <name type="scientific">Microbacterium bandirmense</name>
    <dbReference type="NCBI Taxonomy" id="3122050"/>
    <lineage>
        <taxon>Bacteria</taxon>
        <taxon>Bacillati</taxon>
        <taxon>Actinomycetota</taxon>
        <taxon>Actinomycetes</taxon>
        <taxon>Micrococcales</taxon>
        <taxon>Microbacteriaceae</taxon>
        <taxon>Microbacterium</taxon>
    </lineage>
</organism>
<keyword evidence="1" id="KW-0812">Transmembrane</keyword>
<dbReference type="RefSeq" id="WP_337332525.1">
    <property type="nucleotide sequence ID" value="NZ_JBBDGM010000008.1"/>
</dbReference>
<name>A0ABU8LDK8_9MICO</name>
<feature type="transmembrane region" description="Helical" evidence="1">
    <location>
        <begin position="81"/>
        <end position="100"/>
    </location>
</feature>
<keyword evidence="3" id="KW-1185">Reference proteome</keyword>
<dbReference type="Pfam" id="PF06993">
    <property type="entry name" value="DUF1304"/>
    <property type="match status" value="1"/>
</dbReference>
<dbReference type="PANTHER" id="PTHR38446:SF1">
    <property type="entry name" value="BLL0914 PROTEIN"/>
    <property type="match status" value="1"/>
</dbReference>
<dbReference type="Proteomes" id="UP001371224">
    <property type="component" value="Unassembled WGS sequence"/>
</dbReference>
<dbReference type="InterPro" id="IPR009732">
    <property type="entry name" value="DUF1304"/>
</dbReference>
<protein>
    <submittedName>
        <fullName evidence="2">DUF1304 domain-containing protein</fullName>
    </submittedName>
</protein>
<accession>A0ABU8LDK8</accession>
<evidence type="ECO:0000313" key="2">
    <source>
        <dbReference type="EMBL" id="MEJ1088864.1"/>
    </source>
</evidence>
<proteinExistence type="predicted"/>
<feature type="transmembrane region" description="Helical" evidence="1">
    <location>
        <begin position="56"/>
        <end position="75"/>
    </location>
</feature>
<gene>
    <name evidence="2" type="ORF">WDU99_11090</name>
</gene>
<dbReference type="EMBL" id="JBBDGM010000008">
    <property type="protein sequence ID" value="MEJ1088864.1"/>
    <property type="molecule type" value="Genomic_DNA"/>
</dbReference>
<comment type="caution">
    <text evidence="2">The sequence shown here is derived from an EMBL/GenBank/DDBJ whole genome shotgun (WGS) entry which is preliminary data.</text>
</comment>
<sequence>MLIVGLVLAAFAAAFHVFIFVLESLRWTLPSTRRVFGVRSEADAETMKQLAFNQGFYNLFLAVTTVIGIVVVAVGSDAVGIALVLAGTGMMSAAALVLVLSDRRMLRPAVLQGTLPLLAVIATVTSLG</sequence>
<keyword evidence="1" id="KW-1133">Transmembrane helix</keyword>
<feature type="transmembrane region" description="Helical" evidence="1">
    <location>
        <begin position="6"/>
        <end position="25"/>
    </location>
</feature>
<evidence type="ECO:0000313" key="3">
    <source>
        <dbReference type="Proteomes" id="UP001371224"/>
    </source>
</evidence>
<keyword evidence="1" id="KW-0472">Membrane</keyword>
<dbReference type="PANTHER" id="PTHR38446">
    <property type="entry name" value="BLL0914 PROTEIN"/>
    <property type="match status" value="1"/>
</dbReference>
<reference evidence="2 3" key="1">
    <citation type="submission" date="2024-02" db="EMBL/GenBank/DDBJ databases">
        <authorList>
            <person name="Saticioglu I.B."/>
        </authorList>
    </citation>
    <scope>NUCLEOTIDE SEQUENCE [LARGE SCALE GENOMIC DNA]</scope>
    <source>
        <strain evidence="2 3">Mu-80</strain>
    </source>
</reference>
<evidence type="ECO:0000256" key="1">
    <source>
        <dbReference type="SAM" id="Phobius"/>
    </source>
</evidence>